<keyword evidence="2" id="KW-1185">Reference proteome</keyword>
<reference evidence="1 2" key="1">
    <citation type="journal article" date="2019" name="Commun. Biol.">
        <title>The bagworm genome reveals a unique fibroin gene that provides high tensile strength.</title>
        <authorList>
            <person name="Kono N."/>
            <person name="Nakamura H."/>
            <person name="Ohtoshi R."/>
            <person name="Tomita M."/>
            <person name="Numata K."/>
            <person name="Arakawa K."/>
        </authorList>
    </citation>
    <scope>NUCLEOTIDE SEQUENCE [LARGE SCALE GENOMIC DNA]</scope>
</reference>
<name>A0A4C1VDC2_EUMVA</name>
<comment type="caution">
    <text evidence="1">The sequence shown here is derived from an EMBL/GenBank/DDBJ whole genome shotgun (WGS) entry which is preliminary data.</text>
</comment>
<sequence>MLPVLISCIAFPHRPAPAAADPAPHVVSISREIVMKSFTKDAFPFGLQNVENVLFARIVHASPHCWREDRFKKRKITDDTPHRAGARRVLADSIDRQKLQIDHMVLSSMSLYLTDIHQCFHASSSVSGV</sequence>
<dbReference type="EMBL" id="BGZK01000321">
    <property type="protein sequence ID" value="GBP36633.1"/>
    <property type="molecule type" value="Genomic_DNA"/>
</dbReference>
<evidence type="ECO:0000313" key="1">
    <source>
        <dbReference type="EMBL" id="GBP36633.1"/>
    </source>
</evidence>
<dbReference type="AlphaFoldDB" id="A0A4C1VDC2"/>
<dbReference type="Proteomes" id="UP000299102">
    <property type="component" value="Unassembled WGS sequence"/>
</dbReference>
<protein>
    <submittedName>
        <fullName evidence="1">Uncharacterized protein</fullName>
    </submittedName>
</protein>
<organism evidence="1 2">
    <name type="scientific">Eumeta variegata</name>
    <name type="common">Bagworm moth</name>
    <name type="synonym">Eumeta japonica</name>
    <dbReference type="NCBI Taxonomy" id="151549"/>
    <lineage>
        <taxon>Eukaryota</taxon>
        <taxon>Metazoa</taxon>
        <taxon>Ecdysozoa</taxon>
        <taxon>Arthropoda</taxon>
        <taxon>Hexapoda</taxon>
        <taxon>Insecta</taxon>
        <taxon>Pterygota</taxon>
        <taxon>Neoptera</taxon>
        <taxon>Endopterygota</taxon>
        <taxon>Lepidoptera</taxon>
        <taxon>Glossata</taxon>
        <taxon>Ditrysia</taxon>
        <taxon>Tineoidea</taxon>
        <taxon>Psychidae</taxon>
        <taxon>Oiketicinae</taxon>
        <taxon>Eumeta</taxon>
    </lineage>
</organism>
<accession>A0A4C1VDC2</accession>
<proteinExistence type="predicted"/>
<gene>
    <name evidence="1" type="ORF">EVAR_35217_1</name>
</gene>
<evidence type="ECO:0000313" key="2">
    <source>
        <dbReference type="Proteomes" id="UP000299102"/>
    </source>
</evidence>